<keyword evidence="1" id="KW-0812">Transmembrane</keyword>
<dbReference type="Proteomes" id="UP000237916">
    <property type="component" value="Unassembled WGS sequence"/>
</dbReference>
<proteinExistence type="predicted"/>
<keyword evidence="3" id="KW-1185">Reference proteome</keyword>
<keyword evidence="1" id="KW-0472">Membrane</keyword>
<dbReference type="RefSeq" id="WP_038117819.1">
    <property type="nucleotide sequence ID" value="NZ_PPDB01000003.1"/>
</dbReference>
<keyword evidence="1" id="KW-1133">Transmembrane helix</keyword>
<accession>A0A2S7Z9P0</accession>
<gene>
    <name evidence="2" type="ORF">VEHSUH05_02550</name>
</gene>
<dbReference type="PROSITE" id="PS51257">
    <property type="entry name" value="PROKAR_LIPOPROTEIN"/>
    <property type="match status" value="1"/>
</dbReference>
<dbReference type="AlphaFoldDB" id="A0A2S7Z9P0"/>
<protein>
    <recommendedName>
        <fullName evidence="4">Lipoprotein</fullName>
    </recommendedName>
</protein>
<reference evidence="2 3" key="1">
    <citation type="submission" date="2018-01" db="EMBL/GenBank/DDBJ databases">
        <title>Draft genome sequences of clinical isolates and type strains of oral Veillonella including Veillonella infantum sp., nov.</title>
        <authorList>
            <person name="Mashima I."/>
            <person name="Liao Y.-C."/>
            <person name="Sabharwal A."/>
            <person name="Haase E.M."/>
            <person name="Nakazawa F."/>
            <person name="Scannapieco F.A."/>
        </authorList>
    </citation>
    <scope>NUCLEOTIDE SEQUENCE [LARGE SCALE GENOMIC DNA]</scope>
    <source>
        <strain evidence="2 3">JCM 15641</strain>
    </source>
</reference>
<name>A0A2S7Z9P0_9FIRM</name>
<dbReference type="OrthoDB" id="1631410at2"/>
<sequence length="143" mass="17027">MKFRTIYSIIWYMFIGCFSLWLICGLGYKFFFYDAVEKSRSELTQALNLYFPRDYYMIDGEVYDSNRRNLLSIGQSINIKKDSQHTDLKSIVPLSGNWTLIKQNESRCVYESQSYRIYVTKNTQDDGYIVVLTHNNWLEILHL</sequence>
<comment type="caution">
    <text evidence="2">The sequence shown here is derived from an EMBL/GenBank/DDBJ whole genome shotgun (WGS) entry which is preliminary data.</text>
</comment>
<evidence type="ECO:0000256" key="1">
    <source>
        <dbReference type="SAM" id="Phobius"/>
    </source>
</evidence>
<evidence type="ECO:0000313" key="3">
    <source>
        <dbReference type="Proteomes" id="UP000237916"/>
    </source>
</evidence>
<feature type="transmembrane region" description="Helical" evidence="1">
    <location>
        <begin position="6"/>
        <end position="31"/>
    </location>
</feature>
<organism evidence="2 3">
    <name type="scientific">Veillonella denticariosi JCM 15641</name>
    <dbReference type="NCBI Taxonomy" id="1298594"/>
    <lineage>
        <taxon>Bacteria</taxon>
        <taxon>Bacillati</taxon>
        <taxon>Bacillota</taxon>
        <taxon>Negativicutes</taxon>
        <taxon>Veillonellales</taxon>
        <taxon>Veillonellaceae</taxon>
        <taxon>Veillonella</taxon>
    </lineage>
</organism>
<dbReference type="EMBL" id="PPDB01000003">
    <property type="protein sequence ID" value="PQL19984.1"/>
    <property type="molecule type" value="Genomic_DNA"/>
</dbReference>
<evidence type="ECO:0000313" key="2">
    <source>
        <dbReference type="EMBL" id="PQL19984.1"/>
    </source>
</evidence>
<evidence type="ECO:0008006" key="4">
    <source>
        <dbReference type="Google" id="ProtNLM"/>
    </source>
</evidence>